<feature type="active site" description="Charge relay system" evidence="5">
    <location>
        <position position="80"/>
    </location>
</feature>
<dbReference type="InterPro" id="IPR000209">
    <property type="entry name" value="Peptidase_S8/S53_dom"/>
</dbReference>
<dbReference type="PROSITE" id="PS51892">
    <property type="entry name" value="SUBTILASE"/>
    <property type="match status" value="1"/>
</dbReference>
<evidence type="ECO:0000256" key="2">
    <source>
        <dbReference type="ARBA" id="ARBA00022670"/>
    </source>
</evidence>
<dbReference type="Proteomes" id="UP000255549">
    <property type="component" value="Unassembled WGS sequence"/>
</dbReference>
<evidence type="ECO:0000256" key="1">
    <source>
        <dbReference type="ARBA" id="ARBA00011073"/>
    </source>
</evidence>
<evidence type="ECO:0000256" key="5">
    <source>
        <dbReference type="PROSITE-ProRule" id="PRU01240"/>
    </source>
</evidence>
<dbReference type="EMBL" id="UHDP01000001">
    <property type="protein sequence ID" value="SUM43747.1"/>
    <property type="molecule type" value="Genomic_DNA"/>
</dbReference>
<feature type="active site" description="Charge relay system" evidence="5">
    <location>
        <position position="45"/>
    </location>
</feature>
<dbReference type="PROSITE" id="PS00136">
    <property type="entry name" value="SUBTILASE_ASP"/>
    <property type="match status" value="1"/>
</dbReference>
<dbReference type="Gene3D" id="3.40.50.200">
    <property type="entry name" value="Peptidase S8/S53 domain"/>
    <property type="match status" value="1"/>
</dbReference>
<keyword evidence="2 5" id="KW-0645">Protease</keyword>
<evidence type="ECO:0000256" key="4">
    <source>
        <dbReference type="ARBA" id="ARBA00022825"/>
    </source>
</evidence>
<sequence>MSTSESDNLNNELLSRLNWYLDKTTNNKKSLNYSKGDNVRIALIDSGVDASHPLIKNSIDLKNAKSFVKKEKYIDDTNGHGTMVAGVISQVSPNAQITPYRVLSSVDGESMWSLQALIKAIHDKQDIINMSLGTYKSENIKDEKLTIEAFKRAVKLANKKDILIVTSSGNKSLDLDNNYSLDKTLHLPGDLEGVITVSSTNKHDTLANYSNIGTPVDFTAPGGEVVIDENGALDAREMIYTSYPSKLGNVYKEAGIPNGYTLTYGTSFSAGAVTGIFSNYYSYHFKQKSKKPSVQESIYNISKSSKDLGPVGKDKKYGFGLPDPLKAYELID</sequence>
<feature type="domain" description="Peptidase S8/S53" evidence="6">
    <location>
        <begin position="36"/>
        <end position="320"/>
    </location>
</feature>
<keyword evidence="4 5" id="KW-0720">Serine protease</keyword>
<dbReference type="Pfam" id="PF00082">
    <property type="entry name" value="Peptidase_S8"/>
    <property type="match status" value="1"/>
</dbReference>
<dbReference type="GO" id="GO:0004252">
    <property type="term" value="F:serine-type endopeptidase activity"/>
    <property type="evidence" value="ECO:0007669"/>
    <property type="project" value="UniProtKB-UniRule"/>
</dbReference>
<dbReference type="InterPro" id="IPR023827">
    <property type="entry name" value="Peptidase_S8_Asp-AS"/>
</dbReference>
<dbReference type="PANTHER" id="PTHR43806">
    <property type="entry name" value="PEPTIDASE S8"/>
    <property type="match status" value="1"/>
</dbReference>
<name>A0A380FZP4_STAIN</name>
<evidence type="ECO:0000256" key="3">
    <source>
        <dbReference type="ARBA" id="ARBA00022801"/>
    </source>
</evidence>
<proteinExistence type="inferred from homology"/>
<dbReference type="AlphaFoldDB" id="A0A380FZP4"/>
<gene>
    <name evidence="7" type="primary">epiP</name>
    <name evidence="7" type="ORF">NCTC11048_00116</name>
</gene>
<reference evidence="7 8" key="1">
    <citation type="submission" date="2018-06" db="EMBL/GenBank/DDBJ databases">
        <authorList>
            <consortium name="Pathogen Informatics"/>
            <person name="Doyle S."/>
        </authorList>
    </citation>
    <scope>NUCLEOTIDE SEQUENCE [LARGE SCALE GENOMIC DNA]</scope>
    <source>
        <strain evidence="8">NCTC 11048</strain>
    </source>
</reference>
<dbReference type="GO" id="GO:0006508">
    <property type="term" value="P:proteolysis"/>
    <property type="evidence" value="ECO:0007669"/>
    <property type="project" value="UniProtKB-KW"/>
</dbReference>
<evidence type="ECO:0000313" key="8">
    <source>
        <dbReference type="Proteomes" id="UP000255549"/>
    </source>
</evidence>
<protein>
    <submittedName>
        <fullName evidence="7">Epidermin leader peptide processing serine protease EpiP</fullName>
        <ecNumber evidence="7">3.4.21.-</ecNumber>
    </submittedName>
</protein>
<evidence type="ECO:0000259" key="6">
    <source>
        <dbReference type="Pfam" id="PF00082"/>
    </source>
</evidence>
<evidence type="ECO:0000313" key="7">
    <source>
        <dbReference type="EMBL" id="SUM43747.1"/>
    </source>
</evidence>
<dbReference type="InterPro" id="IPR050131">
    <property type="entry name" value="Peptidase_S8_subtilisin-like"/>
</dbReference>
<dbReference type="InterPro" id="IPR015500">
    <property type="entry name" value="Peptidase_S8_subtilisin-rel"/>
</dbReference>
<feature type="active site" description="Charge relay system" evidence="5">
    <location>
        <position position="267"/>
    </location>
</feature>
<dbReference type="EC" id="3.4.21.-" evidence="7"/>
<dbReference type="SUPFAM" id="SSF52743">
    <property type="entry name" value="Subtilisin-like"/>
    <property type="match status" value="1"/>
</dbReference>
<keyword evidence="3 5" id="KW-0378">Hydrolase</keyword>
<dbReference type="InterPro" id="IPR036852">
    <property type="entry name" value="Peptidase_S8/S53_dom_sf"/>
</dbReference>
<organism evidence="7 8">
    <name type="scientific">Staphylococcus intermedius NCTC 11048</name>
    <dbReference type="NCBI Taxonomy" id="1141106"/>
    <lineage>
        <taxon>Bacteria</taxon>
        <taxon>Bacillati</taxon>
        <taxon>Bacillota</taxon>
        <taxon>Bacilli</taxon>
        <taxon>Bacillales</taxon>
        <taxon>Staphylococcaceae</taxon>
        <taxon>Staphylococcus</taxon>
        <taxon>Staphylococcus intermedius group</taxon>
    </lineage>
</organism>
<dbReference type="STRING" id="1141106.GCA_000308095_01000"/>
<keyword evidence="8" id="KW-1185">Reference proteome</keyword>
<accession>A0A380FZP4</accession>
<dbReference type="PANTHER" id="PTHR43806:SF11">
    <property type="entry name" value="CEREVISIN-RELATED"/>
    <property type="match status" value="1"/>
</dbReference>
<dbReference type="PRINTS" id="PR00723">
    <property type="entry name" value="SUBTILISIN"/>
</dbReference>
<comment type="similarity">
    <text evidence="1 5">Belongs to the peptidase S8 family.</text>
</comment>